<accession>A0AAE1LBE4</accession>
<evidence type="ECO:0000256" key="5">
    <source>
        <dbReference type="ARBA" id="ARBA00025612"/>
    </source>
</evidence>
<dbReference type="PANTHER" id="PTHR45752">
    <property type="entry name" value="LEUCINE-RICH REPEAT-CONTAINING"/>
    <property type="match status" value="1"/>
</dbReference>
<evidence type="ECO:0000256" key="7">
    <source>
        <dbReference type="ARBA" id="ARBA00029998"/>
    </source>
</evidence>
<dbReference type="SUPFAM" id="SSF52058">
    <property type="entry name" value="L domain-like"/>
    <property type="match status" value="1"/>
</dbReference>
<feature type="domain" description="Disease resistance R13L4/SHOC-2-like LRR" evidence="9">
    <location>
        <begin position="168"/>
        <end position="244"/>
    </location>
</feature>
<dbReference type="Gene3D" id="3.80.10.10">
    <property type="entry name" value="Ribonuclease Inhibitor"/>
    <property type="match status" value="2"/>
</dbReference>
<evidence type="ECO:0000313" key="11">
    <source>
        <dbReference type="Proteomes" id="UP001219518"/>
    </source>
</evidence>
<dbReference type="Pfam" id="PF23598">
    <property type="entry name" value="LRR_14"/>
    <property type="match status" value="1"/>
</dbReference>
<dbReference type="PROSITE" id="PS51450">
    <property type="entry name" value="LRR"/>
    <property type="match status" value="2"/>
</dbReference>
<protein>
    <recommendedName>
        <fullName evidence="4">Leucine-rich repeat protein soc-2 homolog</fullName>
    </recommendedName>
    <alternativeName>
        <fullName evidence="8">Protein soc-2 homolog</fullName>
    </alternativeName>
    <alternativeName>
        <fullName evidence="6 7">protein Sur-8 homolog</fullName>
    </alternativeName>
</protein>
<reference evidence="10" key="1">
    <citation type="submission" date="2021-07" db="EMBL/GenBank/DDBJ databases">
        <authorList>
            <person name="Catto M.A."/>
            <person name="Jacobson A."/>
            <person name="Kennedy G."/>
            <person name="Labadie P."/>
            <person name="Hunt B.G."/>
            <person name="Srinivasan R."/>
        </authorList>
    </citation>
    <scope>NUCLEOTIDE SEQUENCE</scope>
    <source>
        <strain evidence="10">PL_HMW_Pooled</strain>
        <tissue evidence="10">Head</tissue>
    </source>
</reference>
<comment type="similarity">
    <text evidence="3">Belongs to the SHOC2 family.</text>
</comment>
<gene>
    <name evidence="10" type="ORF">KUF71_022177</name>
</gene>
<dbReference type="Pfam" id="PF00560">
    <property type="entry name" value="LRR_1"/>
    <property type="match status" value="1"/>
</dbReference>
<keyword evidence="11" id="KW-1185">Reference proteome</keyword>
<dbReference type="Proteomes" id="UP001219518">
    <property type="component" value="Unassembled WGS sequence"/>
</dbReference>
<keyword evidence="2" id="KW-0677">Repeat</keyword>
<reference evidence="10" key="2">
    <citation type="journal article" date="2023" name="BMC Genomics">
        <title>Pest status, molecular evolution, and epigenetic factors derived from the genome assembly of Frankliniella fusca, a thysanopteran phytovirus vector.</title>
        <authorList>
            <person name="Catto M.A."/>
            <person name="Labadie P.E."/>
            <person name="Jacobson A.L."/>
            <person name="Kennedy G.G."/>
            <person name="Srinivasan R."/>
            <person name="Hunt B.G."/>
        </authorList>
    </citation>
    <scope>NUCLEOTIDE SEQUENCE</scope>
    <source>
        <strain evidence="10">PL_HMW_Pooled</strain>
    </source>
</reference>
<evidence type="ECO:0000256" key="4">
    <source>
        <dbReference type="ARBA" id="ARBA00023904"/>
    </source>
</evidence>
<dbReference type="InterPro" id="IPR003591">
    <property type="entry name" value="Leu-rich_rpt_typical-subtyp"/>
</dbReference>
<dbReference type="InterPro" id="IPR050715">
    <property type="entry name" value="LRR-SigEffector_domain"/>
</dbReference>
<evidence type="ECO:0000256" key="1">
    <source>
        <dbReference type="ARBA" id="ARBA00022614"/>
    </source>
</evidence>
<evidence type="ECO:0000259" key="9">
    <source>
        <dbReference type="Pfam" id="PF23598"/>
    </source>
</evidence>
<dbReference type="PANTHER" id="PTHR45752:SF13">
    <property type="entry name" value="LEUCINE-RICH REPEAT-CONTAINING PROTEIN 58"/>
    <property type="match status" value="1"/>
</dbReference>
<keyword evidence="1" id="KW-0433">Leucine-rich repeat</keyword>
<evidence type="ECO:0000313" key="10">
    <source>
        <dbReference type="EMBL" id="KAK3912589.1"/>
    </source>
</evidence>
<evidence type="ECO:0000256" key="6">
    <source>
        <dbReference type="ARBA" id="ARBA00029588"/>
    </source>
</evidence>
<evidence type="ECO:0000256" key="8">
    <source>
        <dbReference type="ARBA" id="ARBA00032455"/>
    </source>
</evidence>
<evidence type="ECO:0000256" key="2">
    <source>
        <dbReference type="ARBA" id="ARBA00022737"/>
    </source>
</evidence>
<comment type="caution">
    <text evidence="10">The sequence shown here is derived from an EMBL/GenBank/DDBJ whole genome shotgun (WGS) entry which is preliminary data.</text>
</comment>
<evidence type="ECO:0000256" key="3">
    <source>
        <dbReference type="ARBA" id="ARBA00023786"/>
    </source>
</evidence>
<proteinExistence type="inferred from homology"/>
<name>A0AAE1LBE4_9NEOP</name>
<dbReference type="SMART" id="SM00364">
    <property type="entry name" value="LRR_BAC"/>
    <property type="match status" value="5"/>
</dbReference>
<dbReference type="Pfam" id="PF12799">
    <property type="entry name" value="LRR_4"/>
    <property type="match status" value="1"/>
</dbReference>
<comment type="function">
    <text evidence="5">Acts as a Ras effector and participates in MAPK pathway activation. Probably acts as a regulatory subunit of protein phosphatase that specifically dephosphorylates Raf kinase and stimulate Raf activity at specialized signaling complexes upon Ras activation.</text>
</comment>
<dbReference type="EMBL" id="JAHWGI010000295">
    <property type="protein sequence ID" value="KAK3912589.1"/>
    <property type="molecule type" value="Genomic_DNA"/>
</dbReference>
<organism evidence="10 11">
    <name type="scientific">Frankliniella fusca</name>
    <dbReference type="NCBI Taxonomy" id="407009"/>
    <lineage>
        <taxon>Eukaryota</taxon>
        <taxon>Metazoa</taxon>
        <taxon>Ecdysozoa</taxon>
        <taxon>Arthropoda</taxon>
        <taxon>Hexapoda</taxon>
        <taxon>Insecta</taxon>
        <taxon>Pterygota</taxon>
        <taxon>Neoptera</taxon>
        <taxon>Paraneoptera</taxon>
        <taxon>Thysanoptera</taxon>
        <taxon>Terebrantia</taxon>
        <taxon>Thripoidea</taxon>
        <taxon>Thripidae</taxon>
        <taxon>Frankliniella</taxon>
    </lineage>
</organism>
<dbReference type="SMART" id="SM00369">
    <property type="entry name" value="LRR_TYP"/>
    <property type="match status" value="5"/>
</dbReference>
<dbReference type="InterPro" id="IPR001611">
    <property type="entry name" value="Leu-rich_rpt"/>
</dbReference>
<dbReference type="InterPro" id="IPR055414">
    <property type="entry name" value="LRR_R13L4/SHOC2-like"/>
</dbReference>
<sequence length="359" mass="39392">MEGLMTSSDSDSCDSELHALKTLDLSREGLGAEEVDSRLQGCVLDNPKRAEDVENLILSDNRLPAVPACVTSFGNLRVLDVSGNRLKSLPDSLSGCHLTSLIARNNGLRNASLPKAFGTSIKELNLSGNELTDFPAQVLDMPSLKYLYLGGNKIDSLPDDVSRVSGLTVLSLGGNRLNEVPESVGQLAWLQVLVLSDNQLESLPAAIANLKNLKSLLLHKNRLRTLPPEIVALKCLTELSLRDNPLVVRFVSDMTHNPPSLLELAARVTKQHNVPYTPADLPHSIVRYLSSAHHCVNPKCKGVFFDNRVEHIKFVDFCGKYRIPLLQYLCSSKCVAGFNASRRGLDRPDHQMMKKVLLG</sequence>
<dbReference type="InterPro" id="IPR032675">
    <property type="entry name" value="LRR_dom_sf"/>
</dbReference>
<dbReference type="AlphaFoldDB" id="A0AAE1LBE4"/>
<dbReference type="InterPro" id="IPR025875">
    <property type="entry name" value="Leu-rich_rpt_4"/>
</dbReference>